<proteinExistence type="predicted"/>
<dbReference type="GO" id="GO:0052689">
    <property type="term" value="F:carboxylic ester hydrolase activity"/>
    <property type="evidence" value="ECO:0007669"/>
    <property type="project" value="TreeGrafter"/>
</dbReference>
<organism evidence="2 3">
    <name type="scientific">Rhynchosporium agropyri</name>
    <dbReference type="NCBI Taxonomy" id="914238"/>
    <lineage>
        <taxon>Eukaryota</taxon>
        <taxon>Fungi</taxon>
        <taxon>Dikarya</taxon>
        <taxon>Ascomycota</taxon>
        <taxon>Pezizomycotina</taxon>
        <taxon>Leotiomycetes</taxon>
        <taxon>Helotiales</taxon>
        <taxon>Ploettnerulaceae</taxon>
        <taxon>Rhynchosporium</taxon>
    </lineage>
</organism>
<evidence type="ECO:0000313" key="3">
    <source>
        <dbReference type="Proteomes" id="UP000178912"/>
    </source>
</evidence>
<dbReference type="PANTHER" id="PTHR10655:SF63">
    <property type="entry name" value="PHOSPHOLIPASE_CARBOXYLESTERASE_THIOESTERASE DOMAIN-CONTAINING PROTEIN"/>
    <property type="match status" value="1"/>
</dbReference>
<feature type="compositionally biased region" description="Polar residues" evidence="1">
    <location>
        <begin position="1"/>
        <end position="20"/>
    </location>
</feature>
<dbReference type="InterPro" id="IPR029058">
    <property type="entry name" value="AB_hydrolase_fold"/>
</dbReference>
<dbReference type="Proteomes" id="UP000178912">
    <property type="component" value="Unassembled WGS sequence"/>
</dbReference>
<sequence length="326" mass="35985">MRQSHSTFSDQATPNRSPSVPQDDLLDEAWDHSLHGTYASSRVSDESAGPSTLPHLETNDMAGDGANFVADSLVKDSGFGSEISTPGLGDGNGLSDCANDLDVPQFEVVEPLPGFQRMFTVVILHPGGSSGAKFKYKLLESSKCSSGKTLREELPSLRWIFPDAPLREYLYPDGTAERRHTWVDSYNQEQDDDEATVKRLKQMKSSMAIIRQGLDREVKRLLLDQEIESVQGWEAEQIVLGGHDHGGMPAMFRWMCMSIKVAGFVAVKNILTSSELTSEGKQRSKDEVQEDEIDLESFQRHLTSLLVCKMNGGRFVGGVTNGFEPV</sequence>
<evidence type="ECO:0000313" key="2">
    <source>
        <dbReference type="EMBL" id="CZS89685.1"/>
    </source>
</evidence>
<accession>A0A1E1JUU5</accession>
<dbReference type="Gene3D" id="3.40.50.1820">
    <property type="entry name" value="alpha/beta hydrolase"/>
    <property type="match status" value="1"/>
</dbReference>
<gene>
    <name evidence="2" type="ORF">RAG0_00984</name>
</gene>
<evidence type="ECO:0000256" key="1">
    <source>
        <dbReference type="SAM" id="MobiDB-lite"/>
    </source>
</evidence>
<keyword evidence="3" id="KW-1185">Reference proteome</keyword>
<reference evidence="3" key="1">
    <citation type="submission" date="2016-03" db="EMBL/GenBank/DDBJ databases">
        <authorList>
            <person name="Guldener U."/>
        </authorList>
    </citation>
    <scope>NUCLEOTIDE SEQUENCE [LARGE SCALE GENOMIC DNA]</scope>
    <source>
        <strain evidence="3">04CH-RAC-A.6.1</strain>
    </source>
</reference>
<dbReference type="AlphaFoldDB" id="A0A1E1JUU5"/>
<dbReference type="GO" id="GO:0005737">
    <property type="term" value="C:cytoplasm"/>
    <property type="evidence" value="ECO:0007669"/>
    <property type="project" value="TreeGrafter"/>
</dbReference>
<dbReference type="PANTHER" id="PTHR10655">
    <property type="entry name" value="LYSOPHOSPHOLIPASE-RELATED"/>
    <property type="match status" value="1"/>
</dbReference>
<name>A0A1E1JUU5_9HELO</name>
<dbReference type="OrthoDB" id="2418081at2759"/>
<feature type="region of interest" description="Disordered" evidence="1">
    <location>
        <begin position="1"/>
        <end position="60"/>
    </location>
</feature>
<dbReference type="SUPFAM" id="SSF53474">
    <property type="entry name" value="alpha/beta-Hydrolases"/>
    <property type="match status" value="1"/>
</dbReference>
<dbReference type="GO" id="GO:0008474">
    <property type="term" value="F:palmitoyl-(protein) hydrolase activity"/>
    <property type="evidence" value="ECO:0007669"/>
    <property type="project" value="TreeGrafter"/>
</dbReference>
<protein>
    <submittedName>
        <fullName evidence="2">Uncharacterized protein</fullName>
    </submittedName>
</protein>
<dbReference type="InterPro" id="IPR050565">
    <property type="entry name" value="LYPA1-2/EST-like"/>
</dbReference>
<dbReference type="EMBL" id="FJUX01000003">
    <property type="protein sequence ID" value="CZS89685.1"/>
    <property type="molecule type" value="Genomic_DNA"/>
</dbReference>